<keyword evidence="3 10" id="KW-0132">Cell division</keyword>
<keyword evidence="8 10" id="KW-0131">Cell cycle</keyword>
<proteinExistence type="inferred from homology"/>
<dbReference type="KEGG" id="plon:Pla110_38880"/>
<keyword evidence="9 10" id="KW-0961">Cell wall biogenesis/degradation</keyword>
<feature type="domain" description="Mur ligase N-terminal catalytic" evidence="12">
    <location>
        <begin position="30"/>
        <end position="100"/>
    </location>
</feature>
<dbReference type="InterPro" id="IPR004101">
    <property type="entry name" value="Mur_ligase_C"/>
</dbReference>
<evidence type="ECO:0000256" key="1">
    <source>
        <dbReference type="ARBA" id="ARBA00022490"/>
    </source>
</evidence>
<dbReference type="Gene3D" id="3.40.1390.10">
    <property type="entry name" value="MurE/MurF, N-terminal domain"/>
    <property type="match status" value="1"/>
</dbReference>
<dbReference type="EMBL" id="CP036281">
    <property type="protein sequence ID" value="QDU82133.1"/>
    <property type="molecule type" value="Genomic_DNA"/>
</dbReference>
<feature type="domain" description="Mur ligase C-terminal" evidence="13">
    <location>
        <begin position="314"/>
        <end position="440"/>
    </location>
</feature>
<evidence type="ECO:0000256" key="9">
    <source>
        <dbReference type="ARBA" id="ARBA00023316"/>
    </source>
</evidence>
<dbReference type="GO" id="GO:0051301">
    <property type="term" value="P:cell division"/>
    <property type="evidence" value="ECO:0007669"/>
    <property type="project" value="UniProtKB-KW"/>
</dbReference>
<dbReference type="InterPro" id="IPR005863">
    <property type="entry name" value="UDP-N-AcMur_synth"/>
</dbReference>
<dbReference type="SUPFAM" id="SSF53623">
    <property type="entry name" value="MurD-like peptide ligases, catalytic domain"/>
    <property type="match status" value="1"/>
</dbReference>
<evidence type="ECO:0000256" key="7">
    <source>
        <dbReference type="ARBA" id="ARBA00022984"/>
    </source>
</evidence>
<evidence type="ECO:0000259" key="13">
    <source>
        <dbReference type="Pfam" id="PF02875"/>
    </source>
</evidence>
<dbReference type="AlphaFoldDB" id="A0A518CSD3"/>
<sequence>MNRIQLQHVLQSTQGTPHHFESSEMSFPDISIDSRRITEGTLFWALRGENHDAHHFLKEAAQNGAAAAVIHAEFLEQTVLPCIVVPDTYQALSQYAAAYRRSLETLVIGVTGSVGKTTTREMIYSTLRTGFQGVRSPKNFNNEYGVPLSLLSINPTDEFAILELGAARSNDLNNLIEMVLPEMGVVTEVAPAHLSTFGQIDNILQEKQKLIAALPETGLAILNGDSPKVLLMREIAACPVVSVGFEPHNELRAENVQTENGKIWFEVAGDDYFLPAMGEHHIRAALCSIAIGRELGLSLAQLRDGIADFQPMGGRCQWRQIGQVYLIDDSYNANPASMKAAIETLQILNVTGKRILVVGDMLELGPGEIFFHHQLGQEVAKSEIEMVISFGELASSVIAGARQYGMPSHQTAVCNNLDSLQAVLSCCVEHGDALLVKGSRGMQMERIIQWLAEHLEEDRDDFGYQFWRPAA</sequence>
<keyword evidence="16" id="KW-1185">Reference proteome</keyword>
<dbReference type="GO" id="GO:0005737">
    <property type="term" value="C:cytoplasm"/>
    <property type="evidence" value="ECO:0007669"/>
    <property type="project" value="UniProtKB-SubCell"/>
</dbReference>
<evidence type="ECO:0000256" key="11">
    <source>
        <dbReference type="RuleBase" id="RU004136"/>
    </source>
</evidence>
<keyword evidence="5 10" id="KW-0067">ATP-binding</keyword>
<name>A0A518CSD3_9PLAN</name>
<dbReference type="GO" id="GO:0047480">
    <property type="term" value="F:UDP-N-acetylmuramoyl-tripeptide-D-alanyl-D-alanine ligase activity"/>
    <property type="evidence" value="ECO:0007669"/>
    <property type="project" value="UniProtKB-UniRule"/>
</dbReference>
<evidence type="ECO:0000256" key="10">
    <source>
        <dbReference type="HAMAP-Rule" id="MF_02019"/>
    </source>
</evidence>
<evidence type="ECO:0000259" key="14">
    <source>
        <dbReference type="Pfam" id="PF08245"/>
    </source>
</evidence>
<dbReference type="RefSeq" id="WP_144998064.1">
    <property type="nucleotide sequence ID" value="NZ_CP036281.1"/>
</dbReference>
<dbReference type="InterPro" id="IPR013221">
    <property type="entry name" value="Mur_ligase_cen"/>
</dbReference>
<dbReference type="Proteomes" id="UP000317178">
    <property type="component" value="Chromosome"/>
</dbReference>
<feature type="domain" description="Mur ligase central" evidence="14">
    <location>
        <begin position="110"/>
        <end position="291"/>
    </location>
</feature>
<dbReference type="InterPro" id="IPR036565">
    <property type="entry name" value="Mur-like_cat_sf"/>
</dbReference>
<dbReference type="Gene3D" id="3.90.190.20">
    <property type="entry name" value="Mur ligase, C-terminal domain"/>
    <property type="match status" value="1"/>
</dbReference>
<comment type="subcellular location">
    <subcellularLocation>
        <location evidence="10 11">Cytoplasm</location>
    </subcellularLocation>
</comment>
<evidence type="ECO:0000256" key="6">
    <source>
        <dbReference type="ARBA" id="ARBA00022960"/>
    </source>
</evidence>
<dbReference type="Pfam" id="PF02875">
    <property type="entry name" value="Mur_ligase_C"/>
    <property type="match status" value="1"/>
</dbReference>
<dbReference type="GO" id="GO:0005524">
    <property type="term" value="F:ATP binding"/>
    <property type="evidence" value="ECO:0007669"/>
    <property type="project" value="UniProtKB-UniRule"/>
</dbReference>
<evidence type="ECO:0000256" key="2">
    <source>
        <dbReference type="ARBA" id="ARBA00022598"/>
    </source>
</evidence>
<dbReference type="Pfam" id="PF01225">
    <property type="entry name" value="Mur_ligase"/>
    <property type="match status" value="1"/>
</dbReference>
<dbReference type="Pfam" id="PF08245">
    <property type="entry name" value="Mur_ligase_M"/>
    <property type="match status" value="1"/>
</dbReference>
<dbReference type="InterPro" id="IPR051046">
    <property type="entry name" value="MurCDEF_CellWall_CoF430Synth"/>
</dbReference>
<comment type="function">
    <text evidence="10 11">Involved in cell wall formation. Catalyzes the final step in the synthesis of UDP-N-acetylmuramoyl-pentapeptide, the precursor of murein.</text>
</comment>
<keyword evidence="7 10" id="KW-0573">Peptidoglycan synthesis</keyword>
<dbReference type="InterPro" id="IPR035911">
    <property type="entry name" value="MurE/MurF_N"/>
</dbReference>
<evidence type="ECO:0000256" key="4">
    <source>
        <dbReference type="ARBA" id="ARBA00022741"/>
    </source>
</evidence>
<dbReference type="InterPro" id="IPR000713">
    <property type="entry name" value="Mur_ligase_N"/>
</dbReference>
<dbReference type="PANTHER" id="PTHR43024">
    <property type="entry name" value="UDP-N-ACETYLMURAMOYL-TRIPEPTIDE--D-ALANYL-D-ALANINE LIGASE"/>
    <property type="match status" value="1"/>
</dbReference>
<gene>
    <name evidence="10 15" type="primary">murF</name>
    <name evidence="15" type="ORF">Pla110_38880</name>
</gene>
<evidence type="ECO:0000256" key="5">
    <source>
        <dbReference type="ARBA" id="ARBA00022840"/>
    </source>
</evidence>
<protein>
    <recommendedName>
        <fullName evidence="10 11">UDP-N-acetylmuramoyl-tripeptide--D-alanyl-D-alanine ligase</fullName>
        <ecNumber evidence="10 11">6.3.2.10</ecNumber>
    </recommendedName>
    <alternativeName>
        <fullName evidence="10">D-alanyl-D-alanine-adding enzyme</fullName>
    </alternativeName>
</protein>
<dbReference type="InterPro" id="IPR036615">
    <property type="entry name" value="Mur_ligase_C_dom_sf"/>
</dbReference>
<dbReference type="Gene3D" id="3.40.1190.10">
    <property type="entry name" value="Mur-like, catalytic domain"/>
    <property type="match status" value="1"/>
</dbReference>
<dbReference type="HAMAP" id="MF_02019">
    <property type="entry name" value="MurF"/>
    <property type="match status" value="1"/>
</dbReference>
<comment type="catalytic activity">
    <reaction evidence="10 11">
        <text>D-alanyl-D-alanine + UDP-N-acetyl-alpha-D-muramoyl-L-alanyl-gamma-D-glutamyl-meso-2,6-diaminopimelate + ATP = UDP-N-acetyl-alpha-D-muramoyl-L-alanyl-gamma-D-glutamyl-meso-2,6-diaminopimeloyl-D-alanyl-D-alanine + ADP + phosphate + H(+)</text>
        <dbReference type="Rhea" id="RHEA:28374"/>
        <dbReference type="ChEBI" id="CHEBI:15378"/>
        <dbReference type="ChEBI" id="CHEBI:30616"/>
        <dbReference type="ChEBI" id="CHEBI:43474"/>
        <dbReference type="ChEBI" id="CHEBI:57822"/>
        <dbReference type="ChEBI" id="CHEBI:61386"/>
        <dbReference type="ChEBI" id="CHEBI:83905"/>
        <dbReference type="ChEBI" id="CHEBI:456216"/>
        <dbReference type="EC" id="6.3.2.10"/>
    </reaction>
</comment>
<organism evidence="15 16">
    <name type="scientific">Polystyrenella longa</name>
    <dbReference type="NCBI Taxonomy" id="2528007"/>
    <lineage>
        <taxon>Bacteria</taxon>
        <taxon>Pseudomonadati</taxon>
        <taxon>Planctomycetota</taxon>
        <taxon>Planctomycetia</taxon>
        <taxon>Planctomycetales</taxon>
        <taxon>Planctomycetaceae</taxon>
        <taxon>Polystyrenella</taxon>
    </lineage>
</organism>
<dbReference type="NCBIfam" id="TIGR01143">
    <property type="entry name" value="murF"/>
    <property type="match status" value="1"/>
</dbReference>
<reference evidence="15 16" key="1">
    <citation type="submission" date="2019-02" db="EMBL/GenBank/DDBJ databases">
        <title>Deep-cultivation of Planctomycetes and their phenomic and genomic characterization uncovers novel biology.</title>
        <authorList>
            <person name="Wiegand S."/>
            <person name="Jogler M."/>
            <person name="Boedeker C."/>
            <person name="Pinto D."/>
            <person name="Vollmers J."/>
            <person name="Rivas-Marin E."/>
            <person name="Kohn T."/>
            <person name="Peeters S.H."/>
            <person name="Heuer A."/>
            <person name="Rast P."/>
            <person name="Oberbeckmann S."/>
            <person name="Bunk B."/>
            <person name="Jeske O."/>
            <person name="Meyerdierks A."/>
            <person name="Storesund J.E."/>
            <person name="Kallscheuer N."/>
            <person name="Luecker S."/>
            <person name="Lage O.M."/>
            <person name="Pohl T."/>
            <person name="Merkel B.J."/>
            <person name="Hornburger P."/>
            <person name="Mueller R.-W."/>
            <person name="Bruemmer F."/>
            <person name="Labrenz M."/>
            <person name="Spormann A.M."/>
            <person name="Op den Camp H."/>
            <person name="Overmann J."/>
            <person name="Amann R."/>
            <person name="Jetten M.S.M."/>
            <person name="Mascher T."/>
            <person name="Medema M.H."/>
            <person name="Devos D.P."/>
            <person name="Kaster A.-K."/>
            <person name="Ovreas L."/>
            <person name="Rohde M."/>
            <person name="Galperin M.Y."/>
            <person name="Jogler C."/>
        </authorList>
    </citation>
    <scope>NUCLEOTIDE SEQUENCE [LARGE SCALE GENOMIC DNA]</scope>
    <source>
        <strain evidence="15 16">Pla110</strain>
    </source>
</reference>
<keyword evidence="6 10" id="KW-0133">Cell shape</keyword>
<evidence type="ECO:0000313" key="16">
    <source>
        <dbReference type="Proteomes" id="UP000317178"/>
    </source>
</evidence>
<dbReference type="OrthoDB" id="9801978at2"/>
<keyword evidence="4 10" id="KW-0547">Nucleotide-binding</keyword>
<dbReference type="GO" id="GO:0008766">
    <property type="term" value="F:UDP-N-acetylmuramoylalanyl-D-glutamyl-2,6-diaminopimelate-D-alanyl-D-alanine ligase activity"/>
    <property type="evidence" value="ECO:0007669"/>
    <property type="project" value="RHEA"/>
</dbReference>
<comment type="similarity">
    <text evidence="10">Belongs to the MurCDEF family. MurF subfamily.</text>
</comment>
<dbReference type="SUPFAM" id="SSF53244">
    <property type="entry name" value="MurD-like peptide ligases, peptide-binding domain"/>
    <property type="match status" value="1"/>
</dbReference>
<accession>A0A518CSD3</accession>
<dbReference type="EC" id="6.3.2.10" evidence="10 11"/>
<dbReference type="GO" id="GO:0009252">
    <property type="term" value="P:peptidoglycan biosynthetic process"/>
    <property type="evidence" value="ECO:0007669"/>
    <property type="project" value="UniProtKB-UniRule"/>
</dbReference>
<evidence type="ECO:0000313" key="15">
    <source>
        <dbReference type="EMBL" id="QDU82133.1"/>
    </source>
</evidence>
<dbReference type="PANTHER" id="PTHR43024:SF1">
    <property type="entry name" value="UDP-N-ACETYLMURAMOYL-TRIPEPTIDE--D-ALANYL-D-ALANINE LIGASE"/>
    <property type="match status" value="1"/>
</dbReference>
<evidence type="ECO:0000256" key="3">
    <source>
        <dbReference type="ARBA" id="ARBA00022618"/>
    </source>
</evidence>
<comment type="pathway">
    <text evidence="10 11">Cell wall biogenesis; peptidoglycan biosynthesis.</text>
</comment>
<keyword evidence="1 10" id="KW-0963">Cytoplasm</keyword>
<keyword evidence="2 10" id="KW-0436">Ligase</keyword>
<dbReference type="GO" id="GO:0008360">
    <property type="term" value="P:regulation of cell shape"/>
    <property type="evidence" value="ECO:0007669"/>
    <property type="project" value="UniProtKB-KW"/>
</dbReference>
<evidence type="ECO:0000256" key="8">
    <source>
        <dbReference type="ARBA" id="ARBA00023306"/>
    </source>
</evidence>
<dbReference type="SUPFAM" id="SSF63418">
    <property type="entry name" value="MurE/MurF N-terminal domain"/>
    <property type="match status" value="1"/>
</dbReference>
<feature type="binding site" evidence="10">
    <location>
        <begin position="112"/>
        <end position="118"/>
    </location>
    <ligand>
        <name>ATP</name>
        <dbReference type="ChEBI" id="CHEBI:30616"/>
    </ligand>
</feature>
<evidence type="ECO:0000259" key="12">
    <source>
        <dbReference type="Pfam" id="PF01225"/>
    </source>
</evidence>
<dbReference type="UniPathway" id="UPA00219"/>
<dbReference type="GO" id="GO:0071555">
    <property type="term" value="P:cell wall organization"/>
    <property type="evidence" value="ECO:0007669"/>
    <property type="project" value="UniProtKB-KW"/>
</dbReference>